<evidence type="ECO:0000313" key="2">
    <source>
        <dbReference type="EMBL" id="GJT65152.1"/>
    </source>
</evidence>
<feature type="region of interest" description="Disordered" evidence="1">
    <location>
        <begin position="47"/>
        <end position="200"/>
    </location>
</feature>
<name>A0ABQ5FRS1_9ASTR</name>
<keyword evidence="3" id="KW-1185">Reference proteome</keyword>
<protein>
    <submittedName>
        <fullName evidence="2">Uncharacterized protein</fullName>
    </submittedName>
</protein>
<reference evidence="2" key="1">
    <citation type="journal article" date="2022" name="Int. J. Mol. Sci.">
        <title>Draft Genome of Tanacetum Coccineum: Genomic Comparison of Closely Related Tanacetum-Family Plants.</title>
        <authorList>
            <person name="Yamashiro T."/>
            <person name="Shiraishi A."/>
            <person name="Nakayama K."/>
            <person name="Satake H."/>
        </authorList>
    </citation>
    <scope>NUCLEOTIDE SEQUENCE</scope>
</reference>
<dbReference type="EMBL" id="BQNB010017607">
    <property type="protein sequence ID" value="GJT65152.1"/>
    <property type="molecule type" value="Genomic_DNA"/>
</dbReference>
<sequence length="409" mass="45144">MTEQQTIKYSPQWNNITVDNVLDGNYSSTEQVNSIQQLLAYCLITGTEGPEVPGALSKKSKRPKSKRPPTETKVTPPKPMEDSKQSHSVSSGTVPDPQDLERDTQLASTGLPYTLDEGTRKSKPFPESMAKTTPRPEGLLGDKDSGGNIPPADMEPIHPPVANLLGTGAKYQVDQTQSTRLRYQSLPENEGKPSHEGELDTQPIVLSTYADVRAFLLSDDESEEGILGAGEEMDEEPQAAGIAETHHQSPPPQADKPQSSHATSTKALNIDSSSDDILRKYDNTLPLIEHQLVKYLRKMSKALFTGIFKENREKHEEDTVNDADLKASIDDYYDENITHQDQTDKLVEVSMSSLDKSSNTISDLYKGLNIVTKLLKEIKNAVKDDSVINKKITEATESFTKFSTNITDL</sequence>
<proteinExistence type="predicted"/>
<feature type="compositionally biased region" description="Basic residues" evidence="1">
    <location>
        <begin position="58"/>
        <end position="67"/>
    </location>
</feature>
<comment type="caution">
    <text evidence="2">The sequence shown here is derived from an EMBL/GenBank/DDBJ whole genome shotgun (WGS) entry which is preliminary data.</text>
</comment>
<feature type="region of interest" description="Disordered" evidence="1">
    <location>
        <begin position="233"/>
        <end position="268"/>
    </location>
</feature>
<feature type="compositionally biased region" description="Basic and acidic residues" evidence="1">
    <location>
        <begin position="189"/>
        <end position="198"/>
    </location>
</feature>
<feature type="compositionally biased region" description="Polar residues" evidence="1">
    <location>
        <begin position="256"/>
        <end position="268"/>
    </location>
</feature>
<organism evidence="2 3">
    <name type="scientific">Tanacetum coccineum</name>
    <dbReference type="NCBI Taxonomy" id="301880"/>
    <lineage>
        <taxon>Eukaryota</taxon>
        <taxon>Viridiplantae</taxon>
        <taxon>Streptophyta</taxon>
        <taxon>Embryophyta</taxon>
        <taxon>Tracheophyta</taxon>
        <taxon>Spermatophyta</taxon>
        <taxon>Magnoliopsida</taxon>
        <taxon>eudicotyledons</taxon>
        <taxon>Gunneridae</taxon>
        <taxon>Pentapetalae</taxon>
        <taxon>asterids</taxon>
        <taxon>campanulids</taxon>
        <taxon>Asterales</taxon>
        <taxon>Asteraceae</taxon>
        <taxon>Asteroideae</taxon>
        <taxon>Anthemideae</taxon>
        <taxon>Anthemidinae</taxon>
        <taxon>Tanacetum</taxon>
    </lineage>
</organism>
<feature type="compositionally biased region" description="Polar residues" evidence="1">
    <location>
        <begin position="173"/>
        <end position="182"/>
    </location>
</feature>
<gene>
    <name evidence="2" type="ORF">Tco_1016632</name>
</gene>
<reference evidence="2" key="2">
    <citation type="submission" date="2022-01" db="EMBL/GenBank/DDBJ databases">
        <authorList>
            <person name="Yamashiro T."/>
            <person name="Shiraishi A."/>
            <person name="Satake H."/>
            <person name="Nakayama K."/>
        </authorList>
    </citation>
    <scope>NUCLEOTIDE SEQUENCE</scope>
</reference>
<accession>A0ABQ5FRS1</accession>
<dbReference type="Proteomes" id="UP001151760">
    <property type="component" value="Unassembled WGS sequence"/>
</dbReference>
<evidence type="ECO:0000256" key="1">
    <source>
        <dbReference type="SAM" id="MobiDB-lite"/>
    </source>
</evidence>
<evidence type="ECO:0000313" key="3">
    <source>
        <dbReference type="Proteomes" id="UP001151760"/>
    </source>
</evidence>